<reference evidence="4 5" key="1">
    <citation type="journal article" date="2020" name="ISME J.">
        <title>Uncovering the hidden diversity of litter-decomposition mechanisms in mushroom-forming fungi.</title>
        <authorList>
            <person name="Floudas D."/>
            <person name="Bentzer J."/>
            <person name="Ahren D."/>
            <person name="Johansson T."/>
            <person name="Persson P."/>
            <person name="Tunlid A."/>
        </authorList>
    </citation>
    <scope>NUCLEOTIDE SEQUENCE [LARGE SCALE GENOMIC DNA]</scope>
    <source>
        <strain evidence="4 5">CBS 661.87</strain>
    </source>
</reference>
<dbReference type="Pfam" id="PF14200">
    <property type="entry name" value="RicinB_lectin_2"/>
    <property type="match status" value="1"/>
</dbReference>
<dbReference type="EMBL" id="JAACJP010000028">
    <property type="protein sequence ID" value="KAF5376427.1"/>
    <property type="molecule type" value="Genomic_DNA"/>
</dbReference>
<comment type="caution">
    <text evidence="4">The sequence shown here is derived from an EMBL/GenBank/DDBJ whole genome shotgun (WGS) entry which is preliminary data.</text>
</comment>
<dbReference type="Gene3D" id="2.80.10.50">
    <property type="match status" value="1"/>
</dbReference>
<dbReference type="CDD" id="cd23422">
    <property type="entry name" value="beta-trefoil_Ricin_MPL_CNL"/>
    <property type="match status" value="1"/>
</dbReference>
<feature type="domain" description="Ricin B lectin" evidence="3">
    <location>
        <begin position="429"/>
        <end position="512"/>
    </location>
</feature>
<evidence type="ECO:0008006" key="6">
    <source>
        <dbReference type="Google" id="ProtNLM"/>
    </source>
</evidence>
<dbReference type="InterPro" id="IPR051678">
    <property type="entry name" value="AGP_Transferase"/>
</dbReference>
<evidence type="ECO:0000313" key="4">
    <source>
        <dbReference type="EMBL" id="KAF5376427.1"/>
    </source>
</evidence>
<dbReference type="PANTHER" id="PTHR21310">
    <property type="entry name" value="AMINOGLYCOSIDE PHOSPHOTRANSFERASE-RELATED-RELATED"/>
    <property type="match status" value="1"/>
</dbReference>
<name>A0A8H5H493_9AGAR</name>
<dbReference type="InterPro" id="IPR011009">
    <property type="entry name" value="Kinase-like_dom_sf"/>
</dbReference>
<evidence type="ECO:0000256" key="1">
    <source>
        <dbReference type="SAM" id="MobiDB-lite"/>
    </source>
</evidence>
<dbReference type="Proteomes" id="UP000565441">
    <property type="component" value="Unassembled WGS sequence"/>
</dbReference>
<sequence length="527" mass="58838">MESDSANIERQRNSNNDDLSSGNVPRHITGQIYLNKLILTKIASTLNQDPAADLTLLLSDVSTSYASKRSKTTEPRKSTRKDRATERPDTCEKFNVIPLPSNLKLIIYPLAPAALAALGLSGACSAAEIEPALDHLPQMLERGKILYNYSGRQVVALDTTVVVKCGPGLDPAEHYLLDYLRVHCPATRSPEPLGYVLIDQKPHLFMTRIPGVTLHSRWPTMSISQKESVCSTLNTMLSELHNIPWTPGIPLGTLIPPYTCKDTRQYVRTGGPIYNEFEFNDFLLCTPHIRISSSYLKWLRSCLRDDHRIVLSHGDLNPKNIILQDDQSGGVVVSGIIDWEMGGWYPEYWDALKALNVKGTDDESDWWCCLPERLNQYNSEKPTMTIQHGRTYVLVNGKSGTVLDLSGTDGHSIHKPPSGVVYPNNLVLQWVVENNNNQWTFKNVGTGRYLGIASGNLKDNTQLRAVDQPVAWDIWPDDTNSSVHRIFAPGTKLNVDLSDHGNAKNGTPVTLWGKWKGTNQTWKFEEA</sequence>
<dbReference type="AlphaFoldDB" id="A0A8H5H493"/>
<evidence type="ECO:0000259" key="3">
    <source>
        <dbReference type="Pfam" id="PF14200"/>
    </source>
</evidence>
<dbReference type="OrthoDB" id="2906425at2759"/>
<dbReference type="Pfam" id="PF01636">
    <property type="entry name" value="APH"/>
    <property type="match status" value="1"/>
</dbReference>
<proteinExistence type="predicted"/>
<feature type="domain" description="Aminoglycoside phosphotransferase" evidence="2">
    <location>
        <begin position="172"/>
        <end position="363"/>
    </location>
</feature>
<dbReference type="CDD" id="cd05120">
    <property type="entry name" value="APH_ChoK_like"/>
    <property type="match status" value="1"/>
</dbReference>
<feature type="compositionally biased region" description="Polar residues" evidence="1">
    <location>
        <begin position="13"/>
        <end position="23"/>
    </location>
</feature>
<evidence type="ECO:0000313" key="5">
    <source>
        <dbReference type="Proteomes" id="UP000565441"/>
    </source>
</evidence>
<dbReference type="InterPro" id="IPR000772">
    <property type="entry name" value="Ricin_B_lectin"/>
</dbReference>
<feature type="region of interest" description="Disordered" evidence="1">
    <location>
        <begin position="67"/>
        <end position="87"/>
    </location>
</feature>
<feature type="compositionally biased region" description="Basic and acidic residues" evidence="1">
    <location>
        <begin position="71"/>
        <end position="87"/>
    </location>
</feature>
<keyword evidence="5" id="KW-1185">Reference proteome</keyword>
<organism evidence="4 5">
    <name type="scientific">Tricholomella constricta</name>
    <dbReference type="NCBI Taxonomy" id="117010"/>
    <lineage>
        <taxon>Eukaryota</taxon>
        <taxon>Fungi</taxon>
        <taxon>Dikarya</taxon>
        <taxon>Basidiomycota</taxon>
        <taxon>Agaricomycotina</taxon>
        <taxon>Agaricomycetes</taxon>
        <taxon>Agaricomycetidae</taxon>
        <taxon>Agaricales</taxon>
        <taxon>Tricholomatineae</taxon>
        <taxon>Lyophyllaceae</taxon>
        <taxon>Tricholomella</taxon>
    </lineage>
</organism>
<accession>A0A8H5H493</accession>
<protein>
    <recommendedName>
        <fullName evidence="6">Aminoglycoside phosphotransferase domain-containing protein</fullName>
    </recommendedName>
</protein>
<gene>
    <name evidence="4" type="ORF">D9615_008632</name>
</gene>
<evidence type="ECO:0000259" key="2">
    <source>
        <dbReference type="Pfam" id="PF01636"/>
    </source>
</evidence>
<feature type="region of interest" description="Disordered" evidence="1">
    <location>
        <begin position="1"/>
        <end position="25"/>
    </location>
</feature>
<dbReference type="Gene3D" id="3.90.1200.10">
    <property type="match status" value="1"/>
</dbReference>
<dbReference type="SUPFAM" id="SSF56112">
    <property type="entry name" value="Protein kinase-like (PK-like)"/>
    <property type="match status" value="1"/>
</dbReference>
<dbReference type="InterPro" id="IPR002575">
    <property type="entry name" value="Aminoglycoside_PTrfase"/>
</dbReference>
<dbReference type="SUPFAM" id="SSF50370">
    <property type="entry name" value="Ricin B-like lectins"/>
    <property type="match status" value="1"/>
</dbReference>
<dbReference type="PANTHER" id="PTHR21310:SF58">
    <property type="entry name" value="AMINOGLYCOSIDE PHOSPHOTRANSFERASE DOMAIN-CONTAINING PROTEIN"/>
    <property type="match status" value="1"/>
</dbReference>
<dbReference type="InterPro" id="IPR035992">
    <property type="entry name" value="Ricin_B-like_lectins"/>
</dbReference>